<keyword evidence="3" id="KW-0378">Hydrolase</keyword>
<feature type="region of interest" description="Disordered" evidence="1">
    <location>
        <begin position="1"/>
        <end position="30"/>
    </location>
</feature>
<dbReference type="SUPFAM" id="SSF56601">
    <property type="entry name" value="beta-lactamase/transpeptidase-like"/>
    <property type="match status" value="1"/>
</dbReference>
<feature type="domain" description="Beta-lactamase-related" evidence="2">
    <location>
        <begin position="111"/>
        <end position="392"/>
    </location>
</feature>
<evidence type="ECO:0000256" key="1">
    <source>
        <dbReference type="SAM" id="MobiDB-lite"/>
    </source>
</evidence>
<dbReference type="InterPro" id="IPR050789">
    <property type="entry name" value="Diverse_Enzym_Activities"/>
</dbReference>
<gene>
    <name evidence="3" type="ORF">I8E28_04125</name>
</gene>
<proteinExistence type="predicted"/>
<evidence type="ECO:0000313" key="3">
    <source>
        <dbReference type="EMBL" id="MBK0391768.1"/>
    </source>
</evidence>
<dbReference type="Proteomes" id="UP000617041">
    <property type="component" value="Unassembled WGS sequence"/>
</dbReference>
<evidence type="ECO:0000259" key="2">
    <source>
        <dbReference type="Pfam" id="PF00144"/>
    </source>
</evidence>
<organism evidence="3 4">
    <name type="scientific">Ramlibacter algicola</name>
    <dbReference type="NCBI Taxonomy" id="2795217"/>
    <lineage>
        <taxon>Bacteria</taxon>
        <taxon>Pseudomonadati</taxon>
        <taxon>Pseudomonadota</taxon>
        <taxon>Betaproteobacteria</taxon>
        <taxon>Burkholderiales</taxon>
        <taxon>Comamonadaceae</taxon>
        <taxon>Ramlibacter</taxon>
    </lineage>
</organism>
<dbReference type="PANTHER" id="PTHR43283:SF7">
    <property type="entry name" value="BETA-LACTAMASE-RELATED DOMAIN-CONTAINING PROTEIN"/>
    <property type="match status" value="1"/>
</dbReference>
<accession>A0A934PYL0</accession>
<protein>
    <submittedName>
        <fullName evidence="3">Serine hydrolase</fullName>
    </submittedName>
</protein>
<name>A0A934PYL0_9BURK</name>
<dbReference type="EMBL" id="JAEDAO010000001">
    <property type="protein sequence ID" value="MBK0391768.1"/>
    <property type="molecule type" value="Genomic_DNA"/>
</dbReference>
<dbReference type="Pfam" id="PF00144">
    <property type="entry name" value="Beta-lactamase"/>
    <property type="match status" value="1"/>
</dbReference>
<dbReference type="PANTHER" id="PTHR43283">
    <property type="entry name" value="BETA-LACTAMASE-RELATED"/>
    <property type="match status" value="1"/>
</dbReference>
<dbReference type="GO" id="GO:0016787">
    <property type="term" value="F:hydrolase activity"/>
    <property type="evidence" value="ECO:0007669"/>
    <property type="project" value="UniProtKB-KW"/>
</dbReference>
<sequence length="421" mass="46030">MAGTLTFDGRTYPDGRASDPKALGWMQGSPPPADRRIEFGKQALLGFPQIRWTLCHTREFLPTVNVWRGDGGPSTFAREDLAGDIEALAFDDLQGRRMQWQDALADTYTDGIVVLHRGRIVYERYIGELQAHVPHSCFSVTKSYACTLAAMLVHEGVVDERRPIAHWLPEMRGTAWEDATLRQVMDMQVGAAYSEAYADSAADVWAYSRAGGTMARPPGYDGPGNFYEYLATIRKDGAHGEAISYKTVNTEVLCWVMKRATGLSLARMLSERLWAPLGCEQDAYFTVDPIGVPMGGGGMSAALRDLARFGEAMRCDGAFNGKQVVPAAVVADIARGSDPAKFAKAGYALLPGYSYRSMWWVAHDEHGTFEARGIHGQRIYVAPGAEMVIARFGSHPVAANSGNDPITLAQFRALAGLLRGR</sequence>
<dbReference type="AlphaFoldDB" id="A0A934PYL0"/>
<keyword evidence="4" id="KW-1185">Reference proteome</keyword>
<reference evidence="3" key="1">
    <citation type="submission" date="2020-12" db="EMBL/GenBank/DDBJ databases">
        <title>Ramlibacter sp. nov., isolated from a freshwater alga, Cryptomonas.</title>
        <authorList>
            <person name="Kim H.M."/>
            <person name="Jeon C.O."/>
        </authorList>
    </citation>
    <scope>NUCLEOTIDE SEQUENCE</scope>
    <source>
        <strain evidence="3">CrO1</strain>
    </source>
</reference>
<dbReference type="Gene3D" id="3.40.710.10">
    <property type="entry name" value="DD-peptidase/beta-lactamase superfamily"/>
    <property type="match status" value="1"/>
</dbReference>
<dbReference type="InterPro" id="IPR001466">
    <property type="entry name" value="Beta-lactam-related"/>
</dbReference>
<dbReference type="RefSeq" id="WP_200786567.1">
    <property type="nucleotide sequence ID" value="NZ_JAEDAO010000001.1"/>
</dbReference>
<comment type="caution">
    <text evidence="3">The sequence shown here is derived from an EMBL/GenBank/DDBJ whole genome shotgun (WGS) entry which is preliminary data.</text>
</comment>
<dbReference type="InterPro" id="IPR012338">
    <property type="entry name" value="Beta-lactam/transpept-like"/>
</dbReference>
<evidence type="ECO:0000313" key="4">
    <source>
        <dbReference type="Proteomes" id="UP000617041"/>
    </source>
</evidence>